<evidence type="ECO:0000313" key="3">
    <source>
        <dbReference type="Proteomes" id="UP000030661"/>
    </source>
</evidence>
<dbReference type="Proteomes" id="UP000030661">
    <property type="component" value="Unassembled WGS sequence"/>
</dbReference>
<sequence>MFTFVNSEIREKMNKKKPTVESRGLGEKKDSVLNLITGE</sequence>
<dbReference type="HOGENOM" id="CLU_3305273_0_0_0"/>
<keyword evidence="3" id="KW-1185">Reference proteome</keyword>
<protein>
    <submittedName>
        <fullName evidence="2">Uncharacterized protein</fullName>
    </submittedName>
</protein>
<feature type="region of interest" description="Disordered" evidence="1">
    <location>
        <begin position="12"/>
        <end position="31"/>
    </location>
</feature>
<evidence type="ECO:0000313" key="2">
    <source>
        <dbReference type="EMBL" id="GAK56304.1"/>
    </source>
</evidence>
<proteinExistence type="predicted"/>
<accession>A0A081BVE9</accession>
<gene>
    <name evidence="2" type="ORF">U27_03266</name>
</gene>
<dbReference type="EMBL" id="DF820464">
    <property type="protein sequence ID" value="GAK56304.1"/>
    <property type="molecule type" value="Genomic_DNA"/>
</dbReference>
<dbReference type="AlphaFoldDB" id="A0A081BVE9"/>
<organism evidence="2">
    <name type="scientific">Vecturithrix granuli</name>
    <dbReference type="NCBI Taxonomy" id="1499967"/>
    <lineage>
        <taxon>Bacteria</taxon>
        <taxon>Candidatus Moduliflexota</taxon>
        <taxon>Candidatus Vecturitrichia</taxon>
        <taxon>Candidatus Vecturitrichales</taxon>
        <taxon>Candidatus Vecturitrichaceae</taxon>
        <taxon>Candidatus Vecturithrix</taxon>
    </lineage>
</organism>
<evidence type="ECO:0000256" key="1">
    <source>
        <dbReference type="SAM" id="MobiDB-lite"/>
    </source>
</evidence>
<name>A0A081BVE9_VECG1</name>
<reference evidence="2" key="1">
    <citation type="journal article" date="2015" name="PeerJ">
        <title>First genomic representation of candidate bacterial phylum KSB3 points to enhanced environmental sensing as a trigger of wastewater bulking.</title>
        <authorList>
            <person name="Sekiguchi Y."/>
            <person name="Ohashi A."/>
            <person name="Parks D.H."/>
            <person name="Yamauchi T."/>
            <person name="Tyson G.W."/>
            <person name="Hugenholtz P."/>
        </authorList>
    </citation>
    <scope>NUCLEOTIDE SEQUENCE [LARGE SCALE GENOMIC DNA]</scope>
</reference>